<dbReference type="EMBL" id="FOLG01000004">
    <property type="protein sequence ID" value="SFC40346.1"/>
    <property type="molecule type" value="Genomic_DNA"/>
</dbReference>
<dbReference type="InterPro" id="IPR006083">
    <property type="entry name" value="PRK/URK"/>
</dbReference>
<dbReference type="InterPro" id="IPR027417">
    <property type="entry name" value="P-loop_NTPase"/>
</dbReference>
<dbReference type="OrthoDB" id="1550976at2"/>
<evidence type="ECO:0000313" key="3">
    <source>
        <dbReference type="Proteomes" id="UP000198728"/>
    </source>
</evidence>
<keyword evidence="2" id="KW-0808">Transferase</keyword>
<dbReference type="SUPFAM" id="SSF52540">
    <property type="entry name" value="P-loop containing nucleoside triphosphate hydrolases"/>
    <property type="match status" value="1"/>
</dbReference>
<sequence>MTDVAEYISRTAADLASRVEALPEASGRTLVAIAGPPGAGKSTLAAAVVSELVRRGHAAVLMPMDGFHLDDRLLEPRGLLPRKGSPETFDYGGFATALRRIRDGETVLLPVFDRTREIAIAGAEEIRPETRIVVVEGNYLVLDEDPWRQLAEFWDFSVFLREPMDELERRLVDRWLGYGFEPEAARTKALGNDIPNARRVNDNLGKVDLVLTP</sequence>
<proteinExistence type="predicted"/>
<dbReference type="Gene3D" id="3.40.50.300">
    <property type="entry name" value="P-loop containing nucleotide triphosphate hydrolases"/>
    <property type="match status" value="1"/>
</dbReference>
<keyword evidence="3" id="KW-1185">Reference proteome</keyword>
<keyword evidence="2" id="KW-0418">Kinase</keyword>
<dbReference type="GO" id="GO:0005524">
    <property type="term" value="F:ATP binding"/>
    <property type="evidence" value="ECO:0007669"/>
    <property type="project" value="InterPro"/>
</dbReference>
<dbReference type="Proteomes" id="UP000198728">
    <property type="component" value="Unassembled WGS sequence"/>
</dbReference>
<protein>
    <submittedName>
        <fullName evidence="2">Phosphoribulokinase / Uridine kinase family protein</fullName>
    </submittedName>
</protein>
<dbReference type="STRING" id="441112.SAMN04488094_104236"/>
<evidence type="ECO:0000313" key="2">
    <source>
        <dbReference type="EMBL" id="SFC40346.1"/>
    </source>
</evidence>
<dbReference type="PANTHER" id="PTHR10285">
    <property type="entry name" value="URIDINE KINASE"/>
    <property type="match status" value="1"/>
</dbReference>
<dbReference type="RefSeq" id="WP_093360548.1">
    <property type="nucleotide sequence ID" value="NZ_FOLG01000004.1"/>
</dbReference>
<dbReference type="GO" id="GO:0016301">
    <property type="term" value="F:kinase activity"/>
    <property type="evidence" value="ECO:0007669"/>
    <property type="project" value="UniProtKB-KW"/>
</dbReference>
<dbReference type="NCBIfam" id="NF006746">
    <property type="entry name" value="PRK09270.1-5"/>
    <property type="match status" value="1"/>
</dbReference>
<name>A0A1I1IVR6_9RHOB</name>
<reference evidence="2 3" key="1">
    <citation type="submission" date="2016-10" db="EMBL/GenBank/DDBJ databases">
        <authorList>
            <person name="de Groot N.N."/>
        </authorList>
    </citation>
    <scope>NUCLEOTIDE SEQUENCE [LARGE SCALE GENOMIC DNA]</scope>
    <source>
        <strain evidence="2 3">DSM 19548</strain>
    </source>
</reference>
<organism evidence="2 3">
    <name type="scientific">Tropicimonas isoalkanivorans</name>
    <dbReference type="NCBI Taxonomy" id="441112"/>
    <lineage>
        <taxon>Bacteria</taxon>
        <taxon>Pseudomonadati</taxon>
        <taxon>Pseudomonadota</taxon>
        <taxon>Alphaproteobacteria</taxon>
        <taxon>Rhodobacterales</taxon>
        <taxon>Roseobacteraceae</taxon>
        <taxon>Tropicimonas</taxon>
    </lineage>
</organism>
<evidence type="ECO:0000259" key="1">
    <source>
        <dbReference type="Pfam" id="PF00485"/>
    </source>
</evidence>
<accession>A0A1I1IVR6</accession>
<dbReference type="AlphaFoldDB" id="A0A1I1IVR6"/>
<feature type="domain" description="Phosphoribulokinase/uridine kinase" evidence="1">
    <location>
        <begin position="31"/>
        <end position="164"/>
    </location>
</feature>
<gene>
    <name evidence="2" type="ORF">SAMN04488094_104236</name>
</gene>
<dbReference type="Pfam" id="PF00485">
    <property type="entry name" value="PRK"/>
    <property type="match status" value="1"/>
</dbReference>